<protein>
    <submittedName>
        <fullName evidence="2">Uncharacterized protein</fullName>
    </submittedName>
</protein>
<gene>
    <name evidence="2" type="ORF">EW146_g7151</name>
</gene>
<organism evidence="2 3">
    <name type="scientific">Bondarzewia mesenterica</name>
    <dbReference type="NCBI Taxonomy" id="1095465"/>
    <lineage>
        <taxon>Eukaryota</taxon>
        <taxon>Fungi</taxon>
        <taxon>Dikarya</taxon>
        <taxon>Basidiomycota</taxon>
        <taxon>Agaricomycotina</taxon>
        <taxon>Agaricomycetes</taxon>
        <taxon>Russulales</taxon>
        <taxon>Bondarzewiaceae</taxon>
        <taxon>Bondarzewia</taxon>
    </lineage>
</organism>
<proteinExistence type="predicted"/>
<evidence type="ECO:0000313" key="2">
    <source>
        <dbReference type="EMBL" id="THH13035.1"/>
    </source>
</evidence>
<accession>A0A4S4LM73</accession>
<sequence>MSLPHSVSIPDDDNFTPTQATIVYHDEPEYDSDIPGPSARKSMKQPIPLSEPEVVVPNCPRCNTHLLIALTRPSSESDSDDIDLASILNLKAWSPLSLKAESKLRTQLQTAQSHFGDFPPPYR</sequence>
<dbReference type="Proteomes" id="UP000310158">
    <property type="component" value="Unassembled WGS sequence"/>
</dbReference>
<reference evidence="2 3" key="1">
    <citation type="submission" date="2019-02" db="EMBL/GenBank/DDBJ databases">
        <title>Genome sequencing of the rare red list fungi Bondarzewia mesenterica.</title>
        <authorList>
            <person name="Buettner E."/>
            <person name="Kellner H."/>
        </authorList>
    </citation>
    <scope>NUCLEOTIDE SEQUENCE [LARGE SCALE GENOMIC DNA]</scope>
    <source>
        <strain evidence="2 3">DSM 108281</strain>
    </source>
</reference>
<name>A0A4S4LM73_9AGAM</name>
<comment type="caution">
    <text evidence="2">The sequence shown here is derived from an EMBL/GenBank/DDBJ whole genome shotgun (WGS) entry which is preliminary data.</text>
</comment>
<evidence type="ECO:0000313" key="3">
    <source>
        <dbReference type="Proteomes" id="UP000310158"/>
    </source>
</evidence>
<feature type="region of interest" description="Disordered" evidence="1">
    <location>
        <begin position="26"/>
        <end position="46"/>
    </location>
</feature>
<evidence type="ECO:0000256" key="1">
    <source>
        <dbReference type="SAM" id="MobiDB-lite"/>
    </source>
</evidence>
<dbReference type="AlphaFoldDB" id="A0A4S4LM73"/>
<keyword evidence="3" id="KW-1185">Reference proteome</keyword>
<dbReference type="EMBL" id="SGPL01000392">
    <property type="protein sequence ID" value="THH13035.1"/>
    <property type="molecule type" value="Genomic_DNA"/>
</dbReference>